<dbReference type="GO" id="GO:0006511">
    <property type="term" value="P:ubiquitin-dependent protein catabolic process"/>
    <property type="evidence" value="ECO:0007669"/>
    <property type="project" value="TreeGrafter"/>
</dbReference>
<reference evidence="9 10" key="1">
    <citation type="submission" date="2014-06" db="EMBL/GenBank/DDBJ databases">
        <authorList>
            <person name="Swart Estienne"/>
        </authorList>
    </citation>
    <scope>NUCLEOTIDE SEQUENCE [LARGE SCALE GENOMIC DNA]</scope>
    <source>
        <strain evidence="9 10">130c</strain>
    </source>
</reference>
<dbReference type="InterPro" id="IPR037274">
    <property type="entry name" value="Znf_CHY_sf"/>
</dbReference>
<name>A0A078A9V3_STYLE</name>
<dbReference type="InterPro" id="IPR001841">
    <property type="entry name" value="Znf_RING"/>
</dbReference>
<evidence type="ECO:0000313" key="10">
    <source>
        <dbReference type="Proteomes" id="UP000039865"/>
    </source>
</evidence>
<dbReference type="CDD" id="cd16464">
    <property type="entry name" value="RING-H2_Pirh2-like"/>
    <property type="match status" value="1"/>
</dbReference>
<dbReference type="Proteomes" id="UP000039865">
    <property type="component" value="Unassembled WGS sequence"/>
</dbReference>
<protein>
    <submittedName>
        <fullName evidence="9">Uncharacterized protein</fullName>
    </submittedName>
</protein>
<dbReference type="Pfam" id="PF05495">
    <property type="entry name" value="zf-CHY"/>
    <property type="match status" value="1"/>
</dbReference>
<dbReference type="InterPro" id="IPR039512">
    <property type="entry name" value="RCHY1_zinc-ribbon"/>
</dbReference>
<feature type="compositionally biased region" description="Basic and acidic residues" evidence="5">
    <location>
        <begin position="26"/>
        <end position="40"/>
    </location>
</feature>
<organism evidence="9 10">
    <name type="scientific">Stylonychia lemnae</name>
    <name type="common">Ciliate</name>
    <dbReference type="NCBI Taxonomy" id="5949"/>
    <lineage>
        <taxon>Eukaryota</taxon>
        <taxon>Sar</taxon>
        <taxon>Alveolata</taxon>
        <taxon>Ciliophora</taxon>
        <taxon>Intramacronucleata</taxon>
        <taxon>Spirotrichea</taxon>
        <taxon>Stichotrichia</taxon>
        <taxon>Sporadotrichida</taxon>
        <taxon>Oxytrichidae</taxon>
        <taxon>Stylonychinae</taxon>
        <taxon>Stylonychia</taxon>
    </lineage>
</organism>
<dbReference type="OMA" id="KLYPCRL"/>
<evidence type="ECO:0000256" key="2">
    <source>
        <dbReference type="ARBA" id="ARBA00022771"/>
    </source>
</evidence>
<dbReference type="AlphaFoldDB" id="A0A078A9V3"/>
<keyword evidence="1" id="KW-0479">Metal-binding</keyword>
<evidence type="ECO:0000259" key="6">
    <source>
        <dbReference type="PROSITE" id="PS50089"/>
    </source>
</evidence>
<dbReference type="Pfam" id="PF13639">
    <property type="entry name" value="zf-RING_2"/>
    <property type="match status" value="1"/>
</dbReference>
<dbReference type="InterPro" id="IPR037275">
    <property type="entry name" value="Znf_CTCHY_sf"/>
</dbReference>
<proteinExistence type="predicted"/>
<dbReference type="PROSITE" id="PS51270">
    <property type="entry name" value="ZF_CTCHY"/>
    <property type="match status" value="1"/>
</dbReference>
<feature type="compositionally biased region" description="Polar residues" evidence="5">
    <location>
        <begin position="41"/>
        <end position="61"/>
    </location>
</feature>
<evidence type="ECO:0000313" key="9">
    <source>
        <dbReference type="EMBL" id="CDW77578.1"/>
    </source>
</evidence>
<dbReference type="PANTHER" id="PTHR21319">
    <property type="entry name" value="RING FINGER AND CHY ZINC FINGER DOMAIN-CONTAINING PROTEIN 1"/>
    <property type="match status" value="1"/>
</dbReference>
<dbReference type="InterPro" id="IPR008913">
    <property type="entry name" value="Znf_CHY"/>
</dbReference>
<dbReference type="EMBL" id="CCKQ01006284">
    <property type="protein sequence ID" value="CDW77578.1"/>
    <property type="molecule type" value="Genomic_DNA"/>
</dbReference>
<dbReference type="InParanoid" id="A0A078A9V3"/>
<feature type="domain" description="RING-type" evidence="6">
    <location>
        <begin position="262"/>
        <end position="304"/>
    </location>
</feature>
<evidence type="ECO:0000259" key="8">
    <source>
        <dbReference type="PROSITE" id="PS51270"/>
    </source>
</evidence>
<dbReference type="GO" id="GO:0008270">
    <property type="term" value="F:zinc ion binding"/>
    <property type="evidence" value="ECO:0007669"/>
    <property type="project" value="UniProtKB-KW"/>
</dbReference>
<dbReference type="GO" id="GO:0016567">
    <property type="term" value="P:protein ubiquitination"/>
    <property type="evidence" value="ECO:0007669"/>
    <property type="project" value="TreeGrafter"/>
</dbReference>
<feature type="compositionally biased region" description="Polar residues" evidence="5">
    <location>
        <begin position="1"/>
        <end position="12"/>
    </location>
</feature>
<feature type="compositionally biased region" description="Acidic residues" evidence="5">
    <location>
        <begin position="71"/>
        <end position="89"/>
    </location>
</feature>
<evidence type="ECO:0000259" key="7">
    <source>
        <dbReference type="PROSITE" id="PS51266"/>
    </source>
</evidence>
<dbReference type="SMART" id="SM00184">
    <property type="entry name" value="RING"/>
    <property type="match status" value="1"/>
</dbReference>
<keyword evidence="3" id="KW-0862">Zinc</keyword>
<evidence type="ECO:0000256" key="4">
    <source>
        <dbReference type="PROSITE-ProRule" id="PRU00601"/>
    </source>
</evidence>
<dbReference type="OrthoDB" id="411372at2759"/>
<dbReference type="PROSITE" id="PS51266">
    <property type="entry name" value="ZF_CHY"/>
    <property type="match status" value="1"/>
</dbReference>
<gene>
    <name evidence="9" type="primary">Contig938.g1028</name>
    <name evidence="9" type="ORF">STYLEM_6541</name>
</gene>
<dbReference type="Gene3D" id="2.20.28.10">
    <property type="match status" value="1"/>
</dbReference>
<dbReference type="InterPro" id="IPR013083">
    <property type="entry name" value="Znf_RING/FYVE/PHD"/>
</dbReference>
<sequence length="370" mass="42448">MGNNIFSSNIHPSDSRENLYPAQRETNNDDQKSDQNEDSSHQPVQEVSSLLDPEQSQAIQNEDSKNNADADQNDWEDESGDYDEDDEEDLDELVQEVEATQSNELTSEVNKQQEEEESKIMKLGCQHYKRGCQKKCPECKEFFTCRFCHDDAKYLNEKDVKKSHQIDRHAVQEIKCLQCGTEQKVQQICESCGLCFAGYFCAICKFFDDEFVKKKIFHCDKCGICRVGGIENNYHCDICGCCYQLAMKDSHNCKPQRLNNDCAVCMEDLFSSRDPSVFLRCGHSLHSKCYSTYIRRNIMCPICRKSIIDPKAFEAQMDMEIASTPMPEEYKDTKIMVQCNDCSAKSEVNFHVLGAKCTQCNSYNTSQIQK</sequence>
<feature type="region of interest" description="Disordered" evidence="5">
    <location>
        <begin position="1"/>
        <end position="89"/>
    </location>
</feature>
<dbReference type="GO" id="GO:0005634">
    <property type="term" value="C:nucleus"/>
    <property type="evidence" value="ECO:0007669"/>
    <property type="project" value="TreeGrafter"/>
</dbReference>
<dbReference type="PROSITE" id="PS50089">
    <property type="entry name" value="ZF_RING_2"/>
    <property type="match status" value="1"/>
</dbReference>
<feature type="domain" description="CHY-type" evidence="7">
    <location>
        <begin position="118"/>
        <end position="194"/>
    </location>
</feature>
<dbReference type="Gene3D" id="3.30.40.10">
    <property type="entry name" value="Zinc/RING finger domain, C3HC4 (zinc finger)"/>
    <property type="match status" value="1"/>
</dbReference>
<evidence type="ECO:0000256" key="3">
    <source>
        <dbReference type="ARBA" id="ARBA00022833"/>
    </source>
</evidence>
<dbReference type="SUPFAM" id="SSF57850">
    <property type="entry name" value="RING/U-box"/>
    <property type="match status" value="1"/>
</dbReference>
<dbReference type="Pfam" id="PF14599">
    <property type="entry name" value="zinc_ribbon_6"/>
    <property type="match status" value="1"/>
</dbReference>
<dbReference type="InterPro" id="IPR017921">
    <property type="entry name" value="Znf_CTCHY"/>
</dbReference>
<dbReference type="GO" id="GO:0061630">
    <property type="term" value="F:ubiquitin protein ligase activity"/>
    <property type="evidence" value="ECO:0007669"/>
    <property type="project" value="TreeGrafter"/>
</dbReference>
<keyword evidence="10" id="KW-1185">Reference proteome</keyword>
<feature type="domain" description="CTCHY-type" evidence="8">
    <location>
        <begin position="196"/>
        <end position="261"/>
    </location>
</feature>
<dbReference type="SUPFAM" id="SSF161219">
    <property type="entry name" value="CHY zinc finger-like"/>
    <property type="match status" value="1"/>
</dbReference>
<evidence type="ECO:0000256" key="1">
    <source>
        <dbReference type="ARBA" id="ARBA00022723"/>
    </source>
</evidence>
<evidence type="ECO:0000256" key="5">
    <source>
        <dbReference type="SAM" id="MobiDB-lite"/>
    </source>
</evidence>
<accession>A0A078A9V3</accession>
<keyword evidence="2 4" id="KW-0863">Zinc-finger</keyword>
<dbReference type="SUPFAM" id="SSF161245">
    <property type="entry name" value="Zinc hairpin stack"/>
    <property type="match status" value="1"/>
</dbReference>